<dbReference type="GO" id="GO:0015074">
    <property type="term" value="P:DNA integration"/>
    <property type="evidence" value="ECO:0007669"/>
    <property type="project" value="UniProtKB-KW"/>
</dbReference>
<dbReference type="InterPro" id="IPR011010">
    <property type="entry name" value="DNA_brk_join_enz"/>
</dbReference>
<gene>
    <name evidence="7" type="ORF">E0F76_16840</name>
</gene>
<keyword evidence="8" id="KW-1185">Reference proteome</keyword>
<dbReference type="Proteomes" id="UP000295479">
    <property type="component" value="Unassembled WGS sequence"/>
</dbReference>
<keyword evidence="3" id="KW-0233">DNA recombination</keyword>
<dbReference type="OrthoDB" id="9806835at2"/>
<evidence type="ECO:0000256" key="2">
    <source>
        <dbReference type="ARBA" id="ARBA00023125"/>
    </source>
</evidence>
<dbReference type="GO" id="GO:0003677">
    <property type="term" value="F:DNA binding"/>
    <property type="evidence" value="ECO:0007669"/>
    <property type="project" value="UniProtKB-UniRule"/>
</dbReference>
<dbReference type="RefSeq" id="WP_132008891.1">
    <property type="nucleotide sequence ID" value="NZ_SMFK01000017.1"/>
</dbReference>
<dbReference type="SUPFAM" id="SSF56349">
    <property type="entry name" value="DNA breaking-rejoining enzymes"/>
    <property type="match status" value="1"/>
</dbReference>
<proteinExistence type="predicted"/>
<sequence>MVTLLKAGFNPFEDNAELYAKRVQKESVAPPVMEESPVSITAVEEEPKMSLREAFDLSLKLKEKLISPKTKSNDENRVDNFLKWLTTNRPEIKSINQLGKKDVIQFLNEELYRTSARSRNNSRVDLSSLMQTLEDNDIIELNFVKSIPVLKSIPERNKTYTTEKQEDIFTYLEKHDPILLLFIKFISYNFLRPIEVCRLKVGDLNLTNKTIQFKAKNSSFKTKIIPEILLNDLPDLSMLGKDLVLFTPEKIGGEWSTRIDNKRDYFSKRFKSVIKDHFNLGVDYGLYSFRHTFITKLYKDFAKTMTPFETKSKLMLITGHTSMEALSKYLREIDAELPEDYSKSLK</sequence>
<dbReference type="EMBL" id="SMFK01000017">
    <property type="protein sequence ID" value="TDD94269.1"/>
    <property type="molecule type" value="Genomic_DNA"/>
</dbReference>
<dbReference type="PROSITE" id="PS51898">
    <property type="entry name" value="TYR_RECOMBINASE"/>
    <property type="match status" value="1"/>
</dbReference>
<organism evidence="7 8">
    <name type="scientific">Flavobacterium cellulosilyticum</name>
    <dbReference type="NCBI Taxonomy" id="2541731"/>
    <lineage>
        <taxon>Bacteria</taxon>
        <taxon>Pseudomonadati</taxon>
        <taxon>Bacteroidota</taxon>
        <taxon>Flavobacteriia</taxon>
        <taxon>Flavobacteriales</taxon>
        <taxon>Flavobacteriaceae</taxon>
        <taxon>Flavobacterium</taxon>
    </lineage>
</organism>
<dbReference type="InterPro" id="IPR010998">
    <property type="entry name" value="Integrase_recombinase_N"/>
</dbReference>
<keyword evidence="2 4" id="KW-0238">DNA-binding</keyword>
<accession>A0A4R5C6F8</accession>
<keyword evidence="1" id="KW-0229">DNA integration</keyword>
<reference evidence="7 8" key="1">
    <citation type="submission" date="2019-03" db="EMBL/GenBank/DDBJ databases">
        <title>Flavobacterium AR-3-4 sp. nov. isolated from arctic soil.</title>
        <authorList>
            <person name="Chaudhary D.K."/>
        </authorList>
    </citation>
    <scope>NUCLEOTIDE SEQUENCE [LARGE SCALE GENOMIC DNA]</scope>
    <source>
        <strain evidence="7 8">AR-3-4</strain>
    </source>
</reference>
<feature type="domain" description="Tyr recombinase" evidence="5">
    <location>
        <begin position="155"/>
        <end position="342"/>
    </location>
</feature>
<dbReference type="Gene3D" id="1.10.443.10">
    <property type="entry name" value="Intergrase catalytic core"/>
    <property type="match status" value="1"/>
</dbReference>
<evidence type="ECO:0000256" key="4">
    <source>
        <dbReference type="PROSITE-ProRule" id="PRU01248"/>
    </source>
</evidence>
<evidence type="ECO:0000259" key="6">
    <source>
        <dbReference type="PROSITE" id="PS51900"/>
    </source>
</evidence>
<feature type="domain" description="Core-binding (CB)" evidence="6">
    <location>
        <begin position="46"/>
        <end position="134"/>
    </location>
</feature>
<dbReference type="Pfam" id="PF02899">
    <property type="entry name" value="Phage_int_SAM_1"/>
    <property type="match status" value="1"/>
</dbReference>
<dbReference type="Gene3D" id="1.10.150.130">
    <property type="match status" value="1"/>
</dbReference>
<evidence type="ECO:0000259" key="5">
    <source>
        <dbReference type="PROSITE" id="PS51898"/>
    </source>
</evidence>
<dbReference type="InterPro" id="IPR002104">
    <property type="entry name" value="Integrase_catalytic"/>
</dbReference>
<name>A0A4R5C6F8_9FLAO</name>
<dbReference type="InterPro" id="IPR004107">
    <property type="entry name" value="Integrase_SAM-like_N"/>
</dbReference>
<comment type="caution">
    <text evidence="7">The sequence shown here is derived from an EMBL/GenBank/DDBJ whole genome shotgun (WGS) entry which is preliminary data.</text>
</comment>
<dbReference type="AlphaFoldDB" id="A0A4R5C6F8"/>
<evidence type="ECO:0000313" key="7">
    <source>
        <dbReference type="EMBL" id="TDD94269.1"/>
    </source>
</evidence>
<dbReference type="CDD" id="cd00397">
    <property type="entry name" value="DNA_BRE_C"/>
    <property type="match status" value="1"/>
</dbReference>
<dbReference type="GO" id="GO:0006310">
    <property type="term" value="P:DNA recombination"/>
    <property type="evidence" value="ECO:0007669"/>
    <property type="project" value="UniProtKB-KW"/>
</dbReference>
<evidence type="ECO:0000256" key="1">
    <source>
        <dbReference type="ARBA" id="ARBA00022908"/>
    </source>
</evidence>
<protein>
    <submittedName>
        <fullName evidence="7">Site-specific integrase</fullName>
    </submittedName>
</protein>
<evidence type="ECO:0000313" key="8">
    <source>
        <dbReference type="Proteomes" id="UP000295479"/>
    </source>
</evidence>
<dbReference type="InterPro" id="IPR044068">
    <property type="entry name" value="CB"/>
</dbReference>
<dbReference type="PROSITE" id="PS51900">
    <property type="entry name" value="CB"/>
    <property type="match status" value="1"/>
</dbReference>
<dbReference type="InterPro" id="IPR013762">
    <property type="entry name" value="Integrase-like_cat_sf"/>
</dbReference>
<evidence type="ECO:0000256" key="3">
    <source>
        <dbReference type="ARBA" id="ARBA00023172"/>
    </source>
</evidence>